<organism evidence="1 2">
    <name type="scientific">Cetraspora pellucida</name>
    <dbReference type="NCBI Taxonomy" id="1433469"/>
    <lineage>
        <taxon>Eukaryota</taxon>
        <taxon>Fungi</taxon>
        <taxon>Fungi incertae sedis</taxon>
        <taxon>Mucoromycota</taxon>
        <taxon>Glomeromycotina</taxon>
        <taxon>Glomeromycetes</taxon>
        <taxon>Diversisporales</taxon>
        <taxon>Gigasporaceae</taxon>
        <taxon>Cetraspora</taxon>
    </lineage>
</organism>
<proteinExistence type="predicted"/>
<feature type="non-terminal residue" evidence="1">
    <location>
        <position position="1"/>
    </location>
</feature>
<protein>
    <submittedName>
        <fullName evidence="1">692_t:CDS:1</fullName>
    </submittedName>
</protein>
<feature type="non-terminal residue" evidence="1">
    <location>
        <position position="240"/>
    </location>
</feature>
<evidence type="ECO:0000313" key="2">
    <source>
        <dbReference type="Proteomes" id="UP000789366"/>
    </source>
</evidence>
<sequence>PRGRPRKLERQAEEMLKTNLPIVEIPVLAPAQVKENLPSPPEELDLKITEPSTTMVVTANRVRVRALGKVVEVELYVQYDYKVAKIPISCNGENPPMEPEDEEDEGTFDEFEFEDESLEEAEGYFTCKTPATYLSHIEELPSNEPEPEPEEEESLEVKLEKSVCSSSLPLEQCQRALEKLDSRDGVRPDDSKVDKIKTFPTPVNLRQLRGFIGLMSYYRKFIPNFASIARPLHYLLKKEV</sequence>
<keyword evidence="2" id="KW-1185">Reference proteome</keyword>
<dbReference type="EMBL" id="CAJVPW010030412">
    <property type="protein sequence ID" value="CAG8723931.1"/>
    <property type="molecule type" value="Genomic_DNA"/>
</dbReference>
<name>A0ACA9PTU3_9GLOM</name>
<dbReference type="Proteomes" id="UP000789366">
    <property type="component" value="Unassembled WGS sequence"/>
</dbReference>
<gene>
    <name evidence="1" type="ORF">SPELUC_LOCUS12625</name>
</gene>
<evidence type="ECO:0000313" key="1">
    <source>
        <dbReference type="EMBL" id="CAG8723931.1"/>
    </source>
</evidence>
<comment type="caution">
    <text evidence="1">The sequence shown here is derived from an EMBL/GenBank/DDBJ whole genome shotgun (WGS) entry which is preliminary data.</text>
</comment>
<reference evidence="1" key="1">
    <citation type="submission" date="2021-06" db="EMBL/GenBank/DDBJ databases">
        <authorList>
            <person name="Kallberg Y."/>
            <person name="Tangrot J."/>
            <person name="Rosling A."/>
        </authorList>
    </citation>
    <scope>NUCLEOTIDE SEQUENCE</scope>
    <source>
        <strain evidence="1">28 12/20/2015</strain>
    </source>
</reference>
<accession>A0ACA9PTU3</accession>